<evidence type="ECO:0000256" key="1">
    <source>
        <dbReference type="SAM" id="MobiDB-lite"/>
    </source>
</evidence>
<organism evidence="2 3">
    <name type="scientific">Kibdelosporangium persicum</name>
    <dbReference type="NCBI Taxonomy" id="2698649"/>
    <lineage>
        <taxon>Bacteria</taxon>
        <taxon>Bacillati</taxon>
        <taxon>Actinomycetota</taxon>
        <taxon>Actinomycetes</taxon>
        <taxon>Pseudonocardiales</taxon>
        <taxon>Pseudonocardiaceae</taxon>
        <taxon>Kibdelosporangium</taxon>
    </lineage>
</organism>
<keyword evidence="3" id="KW-1185">Reference proteome</keyword>
<protein>
    <submittedName>
        <fullName evidence="2">Uncharacterized protein</fullName>
    </submittedName>
</protein>
<dbReference type="RefSeq" id="WP_173141967.1">
    <property type="nucleotide sequence ID" value="NZ_JAAATY010000045.1"/>
</dbReference>
<evidence type="ECO:0000313" key="2">
    <source>
        <dbReference type="EMBL" id="NRN70821.1"/>
    </source>
</evidence>
<gene>
    <name evidence="2" type="ORF">GC106_80940</name>
</gene>
<evidence type="ECO:0000313" key="3">
    <source>
        <dbReference type="Proteomes" id="UP000763557"/>
    </source>
</evidence>
<accession>A0ABX2FHF0</accession>
<dbReference type="Proteomes" id="UP000763557">
    <property type="component" value="Unassembled WGS sequence"/>
</dbReference>
<comment type="caution">
    <text evidence="2">The sequence shown here is derived from an EMBL/GenBank/DDBJ whole genome shotgun (WGS) entry which is preliminary data.</text>
</comment>
<name>A0ABX2FHF0_9PSEU</name>
<proteinExistence type="predicted"/>
<sequence length="156" mass="17389">MTNTSTNPAPTPRHNPTDNTQPNHEKIRSPHHIPSQAVSSLLQQWSEISHRTFIAHHSPEMDVSPDDLFAELAYSARIAREITASRWCVVAELLRAGAVESWTDVATAMDITETEARSGFHAWITDQINLRRWSGTLGLTDTHARELSMLAQAVAQ</sequence>
<feature type="region of interest" description="Disordered" evidence="1">
    <location>
        <begin position="1"/>
        <end position="29"/>
    </location>
</feature>
<dbReference type="EMBL" id="JAAATY010000045">
    <property type="protein sequence ID" value="NRN70821.1"/>
    <property type="molecule type" value="Genomic_DNA"/>
</dbReference>
<reference evidence="2 3" key="1">
    <citation type="submission" date="2020-01" db="EMBL/GenBank/DDBJ databases">
        <title>Kibdelosporangium persica a novel Actinomycetes from a hot desert in Iran.</title>
        <authorList>
            <person name="Safaei N."/>
            <person name="Zaburannyi N."/>
            <person name="Mueller R."/>
            <person name="Wink J."/>
        </authorList>
    </citation>
    <scope>NUCLEOTIDE SEQUENCE [LARGE SCALE GENOMIC DNA]</scope>
    <source>
        <strain evidence="2 3">4NS15</strain>
    </source>
</reference>